<feature type="domain" description="GYF" evidence="3">
    <location>
        <begin position="4"/>
        <end position="49"/>
    </location>
</feature>
<protein>
    <submittedName>
        <fullName evidence="5">DUF4339 domain-containing protein</fullName>
    </submittedName>
</protein>
<evidence type="ECO:0000259" key="3">
    <source>
        <dbReference type="Pfam" id="PF14237"/>
    </source>
</evidence>
<dbReference type="RefSeq" id="WP_143388114.1">
    <property type="nucleotide sequence ID" value="NZ_VJZL01000022.1"/>
</dbReference>
<keyword evidence="2" id="KW-1133">Transmembrane helix</keyword>
<dbReference type="AlphaFoldDB" id="A0A553BI84"/>
<gene>
    <name evidence="5" type="ORF">FNW11_12070</name>
    <name evidence="4" type="ORF">FNW12_12310</name>
</gene>
<dbReference type="EMBL" id="VJZN01000021">
    <property type="protein sequence ID" value="TRX04945.1"/>
    <property type="molecule type" value="Genomic_DNA"/>
</dbReference>
<keyword evidence="1" id="KW-0175">Coiled coil</keyword>
<evidence type="ECO:0000256" key="2">
    <source>
        <dbReference type="SAM" id="Phobius"/>
    </source>
</evidence>
<evidence type="ECO:0000313" key="7">
    <source>
        <dbReference type="Proteomes" id="UP000318669"/>
    </source>
</evidence>
<keyword evidence="2" id="KW-0812">Transmembrane</keyword>
<sequence length="236" mass="27708">MKTYYIHNGSENSGPFVLEELKAKKITKTTLVWFEGMDEWKYAGDIDELKSILLVIPPPLKNIPPLPTAEKKIASQTILGLDKNIFFLASGILVLIIGTLIFNTYQENRSMELEQKNHQTEFRNQQIELRQKEIDEQKIQIAIKEKIESERLTKEKKDSINNRLLEIKKILVSNKTNLEENKIKLADAKEFKLLRSTDERDEDISLIENDINHWQNEIKKLENEMYRLYLKLQTVH</sequence>
<dbReference type="Pfam" id="PF14237">
    <property type="entry name" value="GYF_2"/>
    <property type="match status" value="1"/>
</dbReference>
<evidence type="ECO:0000313" key="5">
    <source>
        <dbReference type="EMBL" id="TRX07961.1"/>
    </source>
</evidence>
<dbReference type="OrthoDB" id="9764015at2"/>
<accession>A0A553BI84</accession>
<organism evidence="5 7">
    <name type="scientific">Flavobacterium gawalongense</name>
    <dbReference type="NCBI Taxonomy" id="2594432"/>
    <lineage>
        <taxon>Bacteria</taxon>
        <taxon>Pseudomonadati</taxon>
        <taxon>Bacteroidota</taxon>
        <taxon>Flavobacteriia</taxon>
        <taxon>Flavobacteriales</taxon>
        <taxon>Flavobacteriaceae</taxon>
        <taxon>Flavobacterium</taxon>
    </lineage>
</organism>
<feature type="coiled-coil region" evidence="1">
    <location>
        <begin position="204"/>
        <end position="231"/>
    </location>
</feature>
<name>A0A553BI84_9FLAO</name>
<comment type="caution">
    <text evidence="5">The sequence shown here is derived from an EMBL/GenBank/DDBJ whole genome shotgun (WGS) entry which is preliminary data.</text>
</comment>
<dbReference type="EMBL" id="VJZL01000022">
    <property type="protein sequence ID" value="TRX07961.1"/>
    <property type="molecule type" value="Genomic_DNA"/>
</dbReference>
<evidence type="ECO:0000256" key="1">
    <source>
        <dbReference type="SAM" id="Coils"/>
    </source>
</evidence>
<dbReference type="Proteomes" id="UP000318669">
    <property type="component" value="Unassembled WGS sequence"/>
</dbReference>
<keyword evidence="6" id="KW-1185">Reference proteome</keyword>
<proteinExistence type="predicted"/>
<reference evidence="6 7" key="1">
    <citation type="submission" date="2019-07" db="EMBL/GenBank/DDBJ databases">
        <title>Novel species of Flavobacterium.</title>
        <authorList>
            <person name="Liu Q."/>
            <person name="Xin Y.-H."/>
        </authorList>
    </citation>
    <scope>NUCLEOTIDE SEQUENCE [LARGE SCALE GENOMIC DNA]</scope>
    <source>
        <strain evidence="4 6">GSP39</strain>
        <strain evidence="5 7">GSR22</strain>
    </source>
</reference>
<dbReference type="Proteomes" id="UP000318528">
    <property type="component" value="Unassembled WGS sequence"/>
</dbReference>
<evidence type="ECO:0000313" key="4">
    <source>
        <dbReference type="EMBL" id="TRX04945.1"/>
    </source>
</evidence>
<keyword evidence="2" id="KW-0472">Membrane</keyword>
<dbReference type="InterPro" id="IPR025640">
    <property type="entry name" value="GYF_2"/>
</dbReference>
<feature type="transmembrane region" description="Helical" evidence="2">
    <location>
        <begin position="85"/>
        <end position="105"/>
    </location>
</feature>
<evidence type="ECO:0000313" key="6">
    <source>
        <dbReference type="Proteomes" id="UP000318528"/>
    </source>
</evidence>